<name>A0A660LCY0_9ACTN</name>
<protein>
    <submittedName>
        <fullName evidence="2">Methyltransferase family protein</fullName>
    </submittedName>
</protein>
<gene>
    <name evidence="2" type="ORF">C8N24_2718</name>
</gene>
<dbReference type="Gene3D" id="3.40.50.150">
    <property type="entry name" value="Vaccinia Virus protein VP39"/>
    <property type="match status" value="1"/>
</dbReference>
<proteinExistence type="predicted"/>
<evidence type="ECO:0000313" key="2">
    <source>
        <dbReference type="EMBL" id="RKQ92862.1"/>
    </source>
</evidence>
<dbReference type="GO" id="GO:0032259">
    <property type="term" value="P:methylation"/>
    <property type="evidence" value="ECO:0007669"/>
    <property type="project" value="UniProtKB-KW"/>
</dbReference>
<dbReference type="InterPro" id="IPR013216">
    <property type="entry name" value="Methyltransf_11"/>
</dbReference>
<dbReference type="Pfam" id="PF08241">
    <property type="entry name" value="Methyltransf_11"/>
    <property type="match status" value="1"/>
</dbReference>
<reference evidence="2 3" key="1">
    <citation type="submission" date="2018-10" db="EMBL/GenBank/DDBJ databases">
        <title>Genomic Encyclopedia of Archaeal and Bacterial Type Strains, Phase II (KMG-II): from individual species to whole genera.</title>
        <authorList>
            <person name="Goeker M."/>
        </authorList>
    </citation>
    <scope>NUCLEOTIDE SEQUENCE [LARGE SCALE GENOMIC DNA]</scope>
    <source>
        <strain evidence="2 3">DSM 14954</strain>
    </source>
</reference>
<comment type="caution">
    <text evidence="2">The sequence shown here is derived from an EMBL/GenBank/DDBJ whole genome shotgun (WGS) entry which is preliminary data.</text>
</comment>
<sequence length="257" mass="28922">MPSVEVLKQRLAREATGRPWLQTAVRYASPAEHEVRWVRRRLAGRFLKGQGVEIGALHMPLALPRGASVRYVDRMDADALRREYADLAGRPLVDVDVIDNGETLATIADDSVDFVIANHFIEHTEDPLATLRAHARVLHPGGVLFMAVPDKRATFDRDRPVTPLEHHVQDAADGPQGSRGSHFEEWARHVEKVPEDRVVERARELDAMDYSIHFHVFTPASFTDLLVHARREAGIGLEIEGIVPVRHEFIAILRRTA</sequence>
<dbReference type="CDD" id="cd02440">
    <property type="entry name" value="AdoMet_MTases"/>
    <property type="match status" value="1"/>
</dbReference>
<dbReference type="EMBL" id="RBIL01000001">
    <property type="protein sequence ID" value="RKQ92862.1"/>
    <property type="molecule type" value="Genomic_DNA"/>
</dbReference>
<dbReference type="AlphaFoldDB" id="A0A660LCY0"/>
<feature type="domain" description="Methyltransferase type 11" evidence="1">
    <location>
        <begin position="65"/>
        <end position="145"/>
    </location>
</feature>
<dbReference type="Proteomes" id="UP000278962">
    <property type="component" value="Unassembled WGS sequence"/>
</dbReference>
<dbReference type="InterPro" id="IPR029063">
    <property type="entry name" value="SAM-dependent_MTases_sf"/>
</dbReference>
<accession>A0A660LCY0</accession>
<dbReference type="SUPFAM" id="SSF53335">
    <property type="entry name" value="S-adenosyl-L-methionine-dependent methyltransferases"/>
    <property type="match status" value="1"/>
</dbReference>
<dbReference type="RefSeq" id="WP_121250635.1">
    <property type="nucleotide sequence ID" value="NZ_RBIL01000001.1"/>
</dbReference>
<keyword evidence="2" id="KW-0489">Methyltransferase</keyword>
<organism evidence="2 3">
    <name type="scientific">Solirubrobacter pauli</name>
    <dbReference type="NCBI Taxonomy" id="166793"/>
    <lineage>
        <taxon>Bacteria</taxon>
        <taxon>Bacillati</taxon>
        <taxon>Actinomycetota</taxon>
        <taxon>Thermoleophilia</taxon>
        <taxon>Solirubrobacterales</taxon>
        <taxon>Solirubrobacteraceae</taxon>
        <taxon>Solirubrobacter</taxon>
    </lineage>
</organism>
<keyword evidence="2" id="KW-0808">Transferase</keyword>
<dbReference type="OrthoDB" id="210346at2"/>
<dbReference type="GO" id="GO:0008757">
    <property type="term" value="F:S-adenosylmethionine-dependent methyltransferase activity"/>
    <property type="evidence" value="ECO:0007669"/>
    <property type="project" value="InterPro"/>
</dbReference>
<evidence type="ECO:0000259" key="1">
    <source>
        <dbReference type="Pfam" id="PF08241"/>
    </source>
</evidence>
<evidence type="ECO:0000313" key="3">
    <source>
        <dbReference type="Proteomes" id="UP000278962"/>
    </source>
</evidence>
<keyword evidence="3" id="KW-1185">Reference proteome</keyword>